<evidence type="ECO:0000313" key="3">
    <source>
        <dbReference type="Proteomes" id="UP000551353"/>
    </source>
</evidence>
<keyword evidence="2" id="KW-0808">Transferase</keyword>
<organism evidence="2 3">
    <name type="scientific">Rhizobium mongolense</name>
    <dbReference type="NCBI Taxonomy" id="57676"/>
    <lineage>
        <taxon>Bacteria</taxon>
        <taxon>Pseudomonadati</taxon>
        <taxon>Pseudomonadota</taxon>
        <taxon>Alphaproteobacteria</taxon>
        <taxon>Hyphomicrobiales</taxon>
        <taxon>Rhizobiaceae</taxon>
        <taxon>Rhizobium/Agrobacterium group</taxon>
        <taxon>Rhizobium</taxon>
    </lineage>
</organism>
<reference evidence="2 3" key="1">
    <citation type="submission" date="2020-08" db="EMBL/GenBank/DDBJ databases">
        <title>Genomic Encyclopedia of Type Strains, Phase IV (KMG-V): Genome sequencing to study the core and pangenomes of soil and plant-associated prokaryotes.</title>
        <authorList>
            <person name="Whitman W."/>
        </authorList>
    </citation>
    <scope>NUCLEOTIDE SEQUENCE [LARGE SCALE GENOMIC DNA]</scope>
    <source>
        <strain evidence="2 3">SEMIA 4087</strain>
    </source>
</reference>
<dbReference type="InterPro" id="IPR043502">
    <property type="entry name" value="DNA/RNA_pol_sf"/>
</dbReference>
<dbReference type="InterPro" id="IPR024728">
    <property type="entry name" value="PolY_HhH_motif"/>
</dbReference>
<feature type="region of interest" description="Disordered" evidence="1">
    <location>
        <begin position="1"/>
        <end position="29"/>
    </location>
</feature>
<accession>A0ABR6IEK3</accession>
<sequence>MTETDRRLPIDRATAVPGTPKNGPSLVEGLPVKKIHGVGPATAEKMRRLGIESGADLRSKT</sequence>
<dbReference type="Gene3D" id="1.10.150.20">
    <property type="entry name" value="5' to 3' exonuclease, C-terminal subdomain"/>
    <property type="match status" value="1"/>
</dbReference>
<keyword evidence="3" id="KW-1185">Reference proteome</keyword>
<dbReference type="EMBL" id="JACIFX010000001">
    <property type="protein sequence ID" value="MBB4226298.1"/>
    <property type="molecule type" value="Genomic_DNA"/>
</dbReference>
<dbReference type="Pfam" id="PF11798">
    <property type="entry name" value="IMS_HHH"/>
    <property type="match status" value="1"/>
</dbReference>
<dbReference type="GO" id="GO:0003887">
    <property type="term" value="F:DNA-directed DNA polymerase activity"/>
    <property type="evidence" value="ECO:0007669"/>
    <property type="project" value="UniProtKB-EC"/>
</dbReference>
<keyword evidence="2" id="KW-0548">Nucleotidyltransferase</keyword>
<feature type="compositionally biased region" description="Basic and acidic residues" evidence="1">
    <location>
        <begin position="1"/>
        <end position="10"/>
    </location>
</feature>
<evidence type="ECO:0000313" key="2">
    <source>
        <dbReference type="EMBL" id="MBB4226298.1"/>
    </source>
</evidence>
<gene>
    <name evidence="2" type="ORF">GGD56_000118</name>
</gene>
<dbReference type="EC" id="2.7.7.7" evidence="2"/>
<proteinExistence type="predicted"/>
<comment type="caution">
    <text evidence="2">The sequence shown here is derived from an EMBL/GenBank/DDBJ whole genome shotgun (WGS) entry which is preliminary data.</text>
</comment>
<dbReference type="SUPFAM" id="SSF56672">
    <property type="entry name" value="DNA/RNA polymerases"/>
    <property type="match status" value="1"/>
</dbReference>
<evidence type="ECO:0000256" key="1">
    <source>
        <dbReference type="SAM" id="MobiDB-lite"/>
    </source>
</evidence>
<protein>
    <submittedName>
        <fullName evidence="2">DNA polymerase-4</fullName>
        <ecNumber evidence="2">2.7.7.7</ecNumber>
    </submittedName>
</protein>
<name>A0ABR6IEK3_9HYPH</name>
<dbReference type="Proteomes" id="UP000551353">
    <property type="component" value="Unassembled WGS sequence"/>
</dbReference>